<dbReference type="InterPro" id="IPR015422">
    <property type="entry name" value="PyrdxlP-dep_Trfase_small"/>
</dbReference>
<dbReference type="InterPro" id="IPR051750">
    <property type="entry name" value="Trans-sulfuration_enzymes"/>
</dbReference>
<dbReference type="InterPro" id="IPR000277">
    <property type="entry name" value="Cys/Met-Metab_PyrdxlP-dep_enz"/>
</dbReference>
<dbReference type="Gene3D" id="3.90.1150.10">
    <property type="entry name" value="Aspartate Aminotransferase, domain 1"/>
    <property type="match status" value="1"/>
</dbReference>
<sequence length="555" mass="61913">MVILQPQSEFGHAPPPQTPYSVITNIPGWDVAKAIRDGDHAPMQRIVHIYPRFVPMHFAAQLGHEISKHVGHGDKAALVYLNPAIWPYTLRHITHDNRGENRMKPEDIKLKCVDIGGHRVYAILTDPMTMPVMMLTWQNPGLGISIRGAEDLLKDIDTIKEVPFEAEQGVIPLPTWVPESQPHEDIRKRIVELLHRAPVDADKVKCTTSDVFLYTTGMASIFHATDLFTTHRPGTAVILGVIFHNTYHHLIEESPRGMKHFGKVDDEGLSVFEDWLKEEKKEGRPISYVFVEVPGNPTLDTPDTPRLKKLSEEYGFFLIVDDTISGFANIDVLAHADLLLSSLTKSFSGQANVMGGSIVLNPLSSHYQTIQPLFKETHHNELFASDAEVLLSNSSDFLERTKILNRNALAMANFLHEATSLPDSPVVNVQYPYLLASKTKHDALLRRGTPELPEPGYGCLLTVEFTNVETATAFYNKAGFYPSPHFGGHVTIMFAYNMVVFGKKPEEKAYMHELGVREASVRISAGLENEEDLIDSLRDALQAATQVKKGLANGH</sequence>
<gene>
    <name evidence="4" type="ORF">NW762_000569</name>
</gene>
<dbReference type="Gene3D" id="3.40.640.10">
    <property type="entry name" value="Type I PLP-dependent aspartate aminotransferase-like (Major domain)"/>
    <property type="match status" value="1"/>
</dbReference>
<protein>
    <recommendedName>
        <fullName evidence="6">Cystathionine gamma-synthase</fullName>
    </recommendedName>
</protein>
<dbReference type="GO" id="GO:0019346">
    <property type="term" value="P:transsulfuration"/>
    <property type="evidence" value="ECO:0007669"/>
    <property type="project" value="InterPro"/>
</dbReference>
<dbReference type="EMBL" id="JAOQAZ010000001">
    <property type="protein sequence ID" value="KAJ4271861.1"/>
    <property type="molecule type" value="Genomic_DNA"/>
</dbReference>
<dbReference type="AlphaFoldDB" id="A0A9W8SIP1"/>
<dbReference type="Pfam" id="PF01053">
    <property type="entry name" value="Cys_Met_Meta_PP"/>
    <property type="match status" value="1"/>
</dbReference>
<comment type="similarity">
    <text evidence="3">Belongs to the trans-sulfuration enzymes family.</text>
</comment>
<evidence type="ECO:0000313" key="4">
    <source>
        <dbReference type="EMBL" id="KAJ4271861.1"/>
    </source>
</evidence>
<dbReference type="OrthoDB" id="10047078at2759"/>
<evidence type="ECO:0000256" key="1">
    <source>
        <dbReference type="ARBA" id="ARBA00001933"/>
    </source>
</evidence>
<comment type="cofactor">
    <cofactor evidence="1 3">
        <name>pyridoxal 5'-phosphate</name>
        <dbReference type="ChEBI" id="CHEBI:597326"/>
    </cofactor>
</comment>
<dbReference type="InterPro" id="IPR015424">
    <property type="entry name" value="PyrdxlP-dep_Trfase"/>
</dbReference>
<dbReference type="PANTHER" id="PTHR42699">
    <property type="match status" value="1"/>
</dbReference>
<accession>A0A9W8SIP1</accession>
<keyword evidence="5" id="KW-1185">Reference proteome</keyword>
<evidence type="ECO:0008006" key="6">
    <source>
        <dbReference type="Google" id="ProtNLM"/>
    </source>
</evidence>
<evidence type="ECO:0000256" key="2">
    <source>
        <dbReference type="ARBA" id="ARBA00022898"/>
    </source>
</evidence>
<organism evidence="4 5">
    <name type="scientific">Fusarium torreyae</name>
    <dbReference type="NCBI Taxonomy" id="1237075"/>
    <lineage>
        <taxon>Eukaryota</taxon>
        <taxon>Fungi</taxon>
        <taxon>Dikarya</taxon>
        <taxon>Ascomycota</taxon>
        <taxon>Pezizomycotina</taxon>
        <taxon>Sordariomycetes</taxon>
        <taxon>Hypocreomycetidae</taxon>
        <taxon>Hypocreales</taxon>
        <taxon>Nectriaceae</taxon>
        <taxon>Fusarium</taxon>
    </lineage>
</organism>
<dbReference type="InterPro" id="IPR015421">
    <property type="entry name" value="PyrdxlP-dep_Trfase_major"/>
</dbReference>
<evidence type="ECO:0000313" key="5">
    <source>
        <dbReference type="Proteomes" id="UP001152049"/>
    </source>
</evidence>
<dbReference type="Proteomes" id="UP001152049">
    <property type="component" value="Unassembled WGS sequence"/>
</dbReference>
<dbReference type="PANTHER" id="PTHR42699:SF1">
    <property type="entry name" value="CYSTATHIONINE GAMMA-SYNTHASE-RELATED"/>
    <property type="match status" value="1"/>
</dbReference>
<dbReference type="SUPFAM" id="SSF53383">
    <property type="entry name" value="PLP-dependent transferases"/>
    <property type="match status" value="1"/>
</dbReference>
<dbReference type="GO" id="GO:0003962">
    <property type="term" value="F:cystathionine gamma-synthase activity"/>
    <property type="evidence" value="ECO:0007669"/>
    <property type="project" value="TreeGrafter"/>
</dbReference>
<name>A0A9W8SIP1_9HYPO</name>
<evidence type="ECO:0000256" key="3">
    <source>
        <dbReference type="RuleBase" id="RU362118"/>
    </source>
</evidence>
<comment type="caution">
    <text evidence="4">The sequence shown here is derived from an EMBL/GenBank/DDBJ whole genome shotgun (WGS) entry which is preliminary data.</text>
</comment>
<reference evidence="4" key="1">
    <citation type="submission" date="2022-09" db="EMBL/GenBank/DDBJ databases">
        <title>Fusarium specimens isolated from Avocado Roots.</title>
        <authorList>
            <person name="Stajich J."/>
            <person name="Roper C."/>
            <person name="Heimlech-Rivalta G."/>
        </authorList>
    </citation>
    <scope>NUCLEOTIDE SEQUENCE</scope>
    <source>
        <strain evidence="4">CF00136</strain>
    </source>
</reference>
<proteinExistence type="inferred from homology"/>
<keyword evidence="2 3" id="KW-0663">Pyridoxal phosphate</keyword>
<dbReference type="GO" id="GO:0030170">
    <property type="term" value="F:pyridoxal phosphate binding"/>
    <property type="evidence" value="ECO:0007669"/>
    <property type="project" value="InterPro"/>
</dbReference>